<keyword evidence="2" id="KW-1185">Reference proteome</keyword>
<reference evidence="1 2" key="1">
    <citation type="submission" date="2023-04" db="EMBL/GenBank/DDBJ databases">
        <title>Bacteroides pacosi sp. nov., isolated from the fecal material of an alpaca.</title>
        <authorList>
            <person name="Miller S."/>
            <person name="Hendry M."/>
            <person name="King J."/>
            <person name="Sankaranarayanan K."/>
            <person name="Lawson P.A."/>
        </authorList>
    </citation>
    <scope>NUCLEOTIDE SEQUENCE [LARGE SCALE GENOMIC DNA]</scope>
    <source>
        <strain evidence="1 2">A2-P53</strain>
    </source>
</reference>
<name>A0ABU5HNZ4_9BACE</name>
<comment type="caution">
    <text evidence="1">The sequence shown here is derived from an EMBL/GenBank/DDBJ whole genome shotgun (WGS) entry which is preliminary data.</text>
</comment>
<proteinExistence type="predicted"/>
<evidence type="ECO:0000313" key="2">
    <source>
        <dbReference type="Proteomes" id="UP001292913"/>
    </source>
</evidence>
<gene>
    <name evidence="1" type="ORF">QHG74_08420</name>
</gene>
<dbReference type="Proteomes" id="UP001292913">
    <property type="component" value="Unassembled WGS sequence"/>
</dbReference>
<accession>A0ABU5HNZ4</accession>
<dbReference type="RefSeq" id="WP_148366493.1">
    <property type="nucleotide sequence ID" value="NZ_JARZAK010000004.1"/>
</dbReference>
<protein>
    <submittedName>
        <fullName evidence="1">Uncharacterized protein</fullName>
    </submittedName>
</protein>
<evidence type="ECO:0000313" key="1">
    <source>
        <dbReference type="EMBL" id="MDY7257740.1"/>
    </source>
</evidence>
<dbReference type="EMBL" id="JARZAK010000004">
    <property type="protein sequence ID" value="MDY7257740.1"/>
    <property type="molecule type" value="Genomic_DNA"/>
</dbReference>
<sequence length="460" mass="51256">MNKLSYIYGVLCMFLLWGCNTIDLSDVGYGESDRLKSSDVKEVLYNASEGCWITECEGREFFFQFSKDGTVILDSDFLEQAIEVKTTFATSGKAVELTIDKCNVHFQNLSSEYVDTKFMITEVPAVDATRAEESTKLILVGVATGRKMELHTVAKSYIETKVAPKAEFTELFAKNLLDNQVICDASGNLIGYYSLALAGVSDISVKIVTLENKSGNDVNGHTQYYESMLVKEGKVFKLETPVEGIKALDGNTYAFKAIDCSGETVAVEGMSGVTFISNKDAVTDFDYVTAGKEFSFCKEQNKGAACDEIWECTKGSFTDGGTIADINLMKYDYGWKNADCTQRPLVIWSWWFANLAFRSSEPGANIRMNNVDKDWIHFTNLSGEGETCGGGAMNPNQVKDMNAYTKPLLDTWFNEKGLFVIRYDRLNVAGDNKFYIYLLCPDTGATENGGMWMKMQRKEE</sequence>
<organism evidence="1 2">
    <name type="scientific">Bacteroides vicugnae</name>
    <dbReference type="NCBI Taxonomy" id="3037989"/>
    <lineage>
        <taxon>Bacteria</taxon>
        <taxon>Pseudomonadati</taxon>
        <taxon>Bacteroidota</taxon>
        <taxon>Bacteroidia</taxon>
        <taxon>Bacteroidales</taxon>
        <taxon>Bacteroidaceae</taxon>
        <taxon>Bacteroides</taxon>
    </lineage>
</organism>